<protein>
    <submittedName>
        <fullName evidence="2">Uncharacterized protein</fullName>
    </submittedName>
</protein>
<feature type="transmembrane region" description="Helical" evidence="1">
    <location>
        <begin position="6"/>
        <end position="39"/>
    </location>
</feature>
<proteinExistence type="predicted"/>
<dbReference type="KEGG" id="ole:K0B96_01360"/>
<gene>
    <name evidence="2" type="ORF">K0B96_01360</name>
</gene>
<keyword evidence="1" id="KW-0812">Transmembrane</keyword>
<accession>A0A8F9TWA2</accession>
<dbReference type="EMBL" id="CP080507">
    <property type="protein sequence ID" value="QYM79295.1"/>
    <property type="molecule type" value="Genomic_DNA"/>
</dbReference>
<reference evidence="2" key="1">
    <citation type="submission" date="2021-08" db="EMBL/GenBank/DDBJ databases">
        <title>Genome of a novel bacterium of the phylum Verrucomicrobia, Oleiharenicola sp. KSB-15.</title>
        <authorList>
            <person name="Chung J.-H."/>
            <person name="Ahn J.-H."/>
            <person name="Yoon Y."/>
            <person name="Kim D.-Y."/>
            <person name="An S.-H."/>
            <person name="Park I."/>
            <person name="Yeon J."/>
        </authorList>
    </citation>
    <scope>NUCLEOTIDE SEQUENCE</scope>
    <source>
        <strain evidence="2">KSB-15</strain>
    </source>
</reference>
<evidence type="ECO:0000313" key="3">
    <source>
        <dbReference type="Proteomes" id="UP000825051"/>
    </source>
</evidence>
<evidence type="ECO:0000313" key="2">
    <source>
        <dbReference type="EMBL" id="QYM79295.1"/>
    </source>
</evidence>
<dbReference type="RefSeq" id="WP_220162969.1">
    <property type="nucleotide sequence ID" value="NZ_CP080507.1"/>
</dbReference>
<organism evidence="2 3">
    <name type="scientific">Horticoccus luteus</name>
    <dbReference type="NCBI Taxonomy" id="2862869"/>
    <lineage>
        <taxon>Bacteria</taxon>
        <taxon>Pseudomonadati</taxon>
        <taxon>Verrucomicrobiota</taxon>
        <taxon>Opitutia</taxon>
        <taxon>Opitutales</taxon>
        <taxon>Opitutaceae</taxon>
        <taxon>Horticoccus</taxon>
    </lineage>
</organism>
<evidence type="ECO:0000256" key="1">
    <source>
        <dbReference type="SAM" id="Phobius"/>
    </source>
</evidence>
<keyword evidence="1" id="KW-1133">Transmembrane helix</keyword>
<dbReference type="AlphaFoldDB" id="A0A8F9TWA2"/>
<keyword evidence="1" id="KW-0472">Membrane</keyword>
<name>A0A8F9TWA2_9BACT</name>
<sequence length="66" mass="6934">MKTSLISILAVSAALVVVPFSIEVVGSLLFAAGIVTMLITDYRVTSPAATDSLLARRRSESLRLAA</sequence>
<keyword evidence="3" id="KW-1185">Reference proteome</keyword>
<dbReference type="Proteomes" id="UP000825051">
    <property type="component" value="Chromosome"/>
</dbReference>